<evidence type="ECO:0000256" key="2">
    <source>
        <dbReference type="ARBA" id="ARBA00022741"/>
    </source>
</evidence>
<dbReference type="OrthoDB" id="275177at2759"/>
<dbReference type="KEGG" id="aplc:110986361"/>
<dbReference type="CTD" id="64792"/>
<name>A0A8B7ZDX2_ACAPL</name>
<evidence type="ECO:0000256" key="1">
    <source>
        <dbReference type="ARBA" id="ARBA00006270"/>
    </source>
</evidence>
<dbReference type="GO" id="GO:0005929">
    <property type="term" value="C:cilium"/>
    <property type="evidence" value="ECO:0007669"/>
    <property type="project" value="UniProtKB-ARBA"/>
</dbReference>
<dbReference type="Pfam" id="PF08477">
    <property type="entry name" value="Roc"/>
    <property type="match status" value="1"/>
</dbReference>
<evidence type="ECO:0000313" key="6">
    <source>
        <dbReference type="Proteomes" id="UP000694845"/>
    </source>
</evidence>
<keyword evidence="6" id="KW-1185">Reference proteome</keyword>
<organism evidence="6 7">
    <name type="scientific">Acanthaster planci</name>
    <name type="common">Crown-of-thorns starfish</name>
    <dbReference type="NCBI Taxonomy" id="133434"/>
    <lineage>
        <taxon>Eukaryota</taxon>
        <taxon>Metazoa</taxon>
        <taxon>Echinodermata</taxon>
        <taxon>Eleutherozoa</taxon>
        <taxon>Asterozoa</taxon>
        <taxon>Asteroidea</taxon>
        <taxon>Valvatacea</taxon>
        <taxon>Valvatida</taxon>
        <taxon>Acanthasteridae</taxon>
        <taxon>Acanthaster</taxon>
    </lineage>
</organism>
<dbReference type="RefSeq" id="XP_022103868.1">
    <property type="nucleotide sequence ID" value="XM_022248176.1"/>
</dbReference>
<keyword evidence="3" id="KW-0342">GTP-binding</keyword>
<dbReference type="OMA" id="NERHDQE"/>
<dbReference type="SUPFAM" id="SSF52540">
    <property type="entry name" value="P-loop containing nucleoside triphosphate hydrolases"/>
    <property type="match status" value="1"/>
</dbReference>
<dbReference type="AlphaFoldDB" id="A0A8B7ZDX2"/>
<gene>
    <name evidence="7" type="primary">LOC110986361</name>
</gene>
<dbReference type="Proteomes" id="UP000694845">
    <property type="component" value="Unplaced"/>
</dbReference>
<evidence type="ECO:0000256" key="4">
    <source>
        <dbReference type="ARBA" id="ARBA00040799"/>
    </source>
</evidence>
<dbReference type="GO" id="GO:0005525">
    <property type="term" value="F:GTP binding"/>
    <property type="evidence" value="ECO:0007669"/>
    <property type="project" value="UniProtKB-KW"/>
</dbReference>
<keyword evidence="2" id="KW-0547">Nucleotide-binding</keyword>
<proteinExistence type="inferred from homology"/>
<dbReference type="FunFam" id="3.40.50.300:FF:001100">
    <property type="entry name" value="intraflagellar transport protein 22 homolog"/>
    <property type="match status" value="1"/>
</dbReference>
<evidence type="ECO:0000256" key="5">
    <source>
        <dbReference type="ARBA" id="ARBA00041562"/>
    </source>
</evidence>
<evidence type="ECO:0000256" key="3">
    <source>
        <dbReference type="ARBA" id="ARBA00023134"/>
    </source>
</evidence>
<reference evidence="7" key="1">
    <citation type="submission" date="2025-08" db="UniProtKB">
        <authorList>
            <consortium name="RefSeq"/>
        </authorList>
    </citation>
    <scope>IDENTIFICATION</scope>
</reference>
<dbReference type="InterPro" id="IPR027417">
    <property type="entry name" value="P-loop_NTPase"/>
</dbReference>
<dbReference type="Gene3D" id="3.40.50.300">
    <property type="entry name" value="P-loop containing nucleotide triphosphate hydrolases"/>
    <property type="match status" value="1"/>
</dbReference>
<comment type="similarity">
    <text evidence="1">Belongs to the small GTPase superfamily. Rab family.</text>
</comment>
<dbReference type="GeneID" id="110986361"/>
<sequence>MLKAKILIVGPCESGKSVISNFLADATEISGGEYHPTQGVRILEFESSSNQMGARSTTAEVELWDCSGDQKFDECWPAIMKDANGVVIVYNPDISSHERELEMWYSHFVVQQGLREAQCLIMGHRKPSAKSASVVEIPSSMSKVQHVQTNLEEDAESLRRDFNRFLGKVLGGMSRKQDQEELSIIQ</sequence>
<dbReference type="GO" id="GO:0030990">
    <property type="term" value="C:intraciliary transport particle"/>
    <property type="evidence" value="ECO:0007669"/>
    <property type="project" value="UniProtKB-ARBA"/>
</dbReference>
<protein>
    <recommendedName>
        <fullName evidence="4">Intraflagellar transport protein 22 homolog</fullName>
    </recommendedName>
    <alternativeName>
        <fullName evidence="5">Rab-like protein 5</fullName>
    </alternativeName>
</protein>
<accession>A0A8B7ZDX2</accession>
<dbReference type="PANTHER" id="PTHR24073">
    <property type="entry name" value="DRAB5-RELATED"/>
    <property type="match status" value="1"/>
</dbReference>
<evidence type="ECO:0000313" key="7">
    <source>
        <dbReference type="RefSeq" id="XP_022103868.1"/>
    </source>
</evidence>